<dbReference type="AlphaFoldDB" id="A0AAE0EVX6"/>
<reference evidence="1 2" key="1">
    <citation type="journal article" date="2015" name="Genome Biol. Evol.">
        <title>Comparative Genomics of a Bacterivorous Green Alga Reveals Evolutionary Causalities and Consequences of Phago-Mixotrophic Mode of Nutrition.</title>
        <authorList>
            <person name="Burns J.A."/>
            <person name="Paasch A."/>
            <person name="Narechania A."/>
            <person name="Kim E."/>
        </authorList>
    </citation>
    <scope>NUCLEOTIDE SEQUENCE [LARGE SCALE GENOMIC DNA]</scope>
    <source>
        <strain evidence="1 2">PLY_AMNH</strain>
    </source>
</reference>
<keyword evidence="2" id="KW-1185">Reference proteome</keyword>
<dbReference type="EMBL" id="LGRX02033144">
    <property type="protein sequence ID" value="KAK3242646.1"/>
    <property type="molecule type" value="Genomic_DNA"/>
</dbReference>
<comment type="caution">
    <text evidence="1">The sequence shown here is derived from an EMBL/GenBank/DDBJ whole genome shotgun (WGS) entry which is preliminary data.</text>
</comment>
<gene>
    <name evidence="1" type="ORF">CYMTET_47669</name>
</gene>
<evidence type="ECO:0000313" key="2">
    <source>
        <dbReference type="Proteomes" id="UP001190700"/>
    </source>
</evidence>
<sequence>MDFIKKVCDEAQFIYDPASAIKENRLRFSIGSRSKRIGKKETKQEFYLIAHYTPDGAGEDKDELKLEEPVICYGNTTNLLTAWKSEVYKGNDGGATDAAPNRKMTFFTDAAPAHQELSLLYEEMYVKPIAEAWHITSPNDYCNRVLTMLDMDGVTVEDEEKDDAFALKARLTSKQQEVLSKSIMNNIRNSAYSFERTEKTGKLDATYIRRKDPDMGMIAALPITMTYDVEKKRKYEVRDNDTNDLCFGNLDIMDLVSEEPLRVEERGKAQFHNILIHGGRDGSNICVKPEDSVPDRYATVAIKHGSFYFKTETSFAPQKHVRMLIRVPKKQRVGTNYGYVKVSSIIQGIPGVVRYDEDSQSDKSDTNKVLRLCGAYEEECE</sequence>
<dbReference type="Proteomes" id="UP001190700">
    <property type="component" value="Unassembled WGS sequence"/>
</dbReference>
<name>A0AAE0EVX6_9CHLO</name>
<accession>A0AAE0EVX6</accession>
<organism evidence="1 2">
    <name type="scientific">Cymbomonas tetramitiformis</name>
    <dbReference type="NCBI Taxonomy" id="36881"/>
    <lineage>
        <taxon>Eukaryota</taxon>
        <taxon>Viridiplantae</taxon>
        <taxon>Chlorophyta</taxon>
        <taxon>Pyramimonadophyceae</taxon>
        <taxon>Pyramimonadales</taxon>
        <taxon>Pyramimonadaceae</taxon>
        <taxon>Cymbomonas</taxon>
    </lineage>
</organism>
<protein>
    <submittedName>
        <fullName evidence="1">Uncharacterized protein</fullName>
    </submittedName>
</protein>
<proteinExistence type="predicted"/>
<evidence type="ECO:0000313" key="1">
    <source>
        <dbReference type="EMBL" id="KAK3242646.1"/>
    </source>
</evidence>